<comment type="caution">
    <text evidence="10">The sequence shown here is derived from an EMBL/GenBank/DDBJ whole genome shotgun (WGS) entry which is preliminary data.</text>
</comment>
<feature type="disulfide bond" evidence="5">
    <location>
        <begin position="511"/>
        <end position="572"/>
    </location>
</feature>
<evidence type="ECO:0000256" key="5">
    <source>
        <dbReference type="PROSITE-ProRule" id="PRU00196"/>
    </source>
</evidence>
<sequence>MTVGRGVLQGDCLSPLLFNMCFNTFVQHFKAEKYRQFGFSFKLLNPIHWFQFADDAAVITGQEFENQHLLNRFSIWCQWSDMIIRVDKCKTIGIKKAITKSVQYLPKLLIGNQLIPKIPIGESFQYLGRYFDFHMSNDNHKTELTTLLNELMTDIDSKPLHPKNKLLLYSRYVLSKLAWHFTVATLSKTWVTENIDSIANKYIRRWLDVPISAALSTVFLTNNKFGLSIYPPSVKFIQCQRILRKALKSSPNESTNDLWKTTSNHTNIQYDAYSSAKEVLKDFRSGHENKLLNQLTSQGSFFCSVTKFALPQLNKVWSIAQSKLPKNICNFTIRYINNSLPTRKNLNRWAISSNADCSFCLSPETLLHIVAGCLFYLDRFTWRHNSVLNVFANTLQTVDGSTLYDDLHGFKSPSILTGDTYRPDLLLSCSNGSLYVVELTTGYETNLKNNVKRKKDKYRELLRQLEIADLQIRLNGSGNNISGRVEIFHPNFGWGTVCDDSWDITDSDVVCRQLGFTGANAERDRAYYGEGSGPILLGDIGCNGKESYIWDCSHSGWNKHNCRHSKDAGVECLCKKGYTFDGARCVDNKRSFKRSVIAHDQSIGGHNQSVGGHNNNNDKAKPKKKVNVIAGDSIVKNLQGWRLSDTNNHVVVKSFAGATIDDMEDYLKPIIRKESESIVLHVGTNDLMNLSPKQVAEGIGNLGSQINEESRRFGEIANCQAFSDCILEAFSQSQGNQKDNTNHPEHWSCCMEEHRDGGKHYHLAIKLSAPRRWKAVKNYVSKKHGIALHFFDQSCGYHVAYKYVCKNKSFTDVLHSPGHPNLQEIGSPKTKRAFTQFSDNATKRRISAPTNNEKIKENLPSSSKPKKLSNIDVSEFIVANDIRSDSEIMVVAKTRHSEGEKDLYKFIINKSSKSLSELLDMTWKMNDASKNVQRAKESRISILRTHLESECLPLCNGEWLLCAKQVLHQNGINLYYFASALRQLLERGRQKRLNVLLIGPTNCGKSFLLNPLELIYKTFINPATGKYAWVGLEECEVAYLNDFRWSPELIEWSDFLLLLEGQTVHLPRPKNMFATDLCIPRENTIPIFATSKWPIEFWGKYNSRDERENDMMSSRWNIFKFSVQIPSNE</sequence>
<dbReference type="PROSITE" id="PS50287">
    <property type="entry name" value="SRCR_2"/>
    <property type="match status" value="1"/>
</dbReference>
<dbReference type="Proteomes" id="UP001152795">
    <property type="component" value="Unassembled WGS sequence"/>
</dbReference>
<evidence type="ECO:0000256" key="1">
    <source>
        <dbReference type="ARBA" id="ARBA00022729"/>
    </source>
</evidence>
<dbReference type="Gene3D" id="3.40.50.300">
    <property type="entry name" value="P-loop containing nucleotide triphosphate hydrolases"/>
    <property type="match status" value="1"/>
</dbReference>
<dbReference type="InterPro" id="IPR036772">
    <property type="entry name" value="SRCR-like_dom_sf"/>
</dbReference>
<evidence type="ECO:0000256" key="6">
    <source>
        <dbReference type="SAM" id="Coils"/>
    </source>
</evidence>
<dbReference type="GO" id="GO:0016020">
    <property type="term" value="C:membrane"/>
    <property type="evidence" value="ECO:0007669"/>
    <property type="project" value="InterPro"/>
</dbReference>
<evidence type="ECO:0000256" key="4">
    <source>
        <dbReference type="ARBA" id="ARBA00023180"/>
    </source>
</evidence>
<gene>
    <name evidence="10" type="ORF">PACLA_8A074411</name>
</gene>
<evidence type="ECO:0000313" key="11">
    <source>
        <dbReference type="Proteomes" id="UP001152795"/>
    </source>
</evidence>
<dbReference type="InterPro" id="IPR027417">
    <property type="entry name" value="P-loop_NTPase"/>
</dbReference>
<dbReference type="Pfam" id="PF00078">
    <property type="entry name" value="RVT_1"/>
    <property type="match status" value="1"/>
</dbReference>
<feature type="disulfide bond" evidence="5">
    <location>
        <begin position="498"/>
        <end position="562"/>
    </location>
</feature>
<dbReference type="Pfam" id="PF00530">
    <property type="entry name" value="SRCR"/>
    <property type="match status" value="1"/>
</dbReference>
<feature type="domain" description="SRCR" evidence="8">
    <location>
        <begin position="472"/>
        <end position="573"/>
    </location>
</feature>
<dbReference type="FunFam" id="3.10.250.10:FF:000006">
    <property type="entry name" value="neurotrypsin isoform X2"/>
    <property type="match status" value="1"/>
</dbReference>
<feature type="compositionally biased region" description="Polar residues" evidence="7">
    <location>
        <begin position="604"/>
        <end position="613"/>
    </location>
</feature>
<dbReference type="SUPFAM" id="SSF56487">
    <property type="entry name" value="SRCR-like"/>
    <property type="match status" value="1"/>
</dbReference>
<feature type="non-terminal residue" evidence="10">
    <location>
        <position position="1"/>
    </location>
</feature>
<keyword evidence="11" id="KW-1185">Reference proteome</keyword>
<evidence type="ECO:0000256" key="3">
    <source>
        <dbReference type="ARBA" id="ARBA00023157"/>
    </source>
</evidence>
<dbReference type="EMBL" id="CACRXK020011516">
    <property type="protein sequence ID" value="CAB4021599.1"/>
    <property type="molecule type" value="Genomic_DNA"/>
</dbReference>
<proteinExistence type="predicted"/>
<keyword evidence="2" id="KW-0677">Repeat</keyword>
<dbReference type="OrthoDB" id="5968250at2759"/>
<feature type="region of interest" description="Disordered" evidence="7">
    <location>
        <begin position="838"/>
        <end position="866"/>
    </location>
</feature>
<evidence type="ECO:0000313" key="10">
    <source>
        <dbReference type="EMBL" id="CAB4021599.1"/>
    </source>
</evidence>
<feature type="domain" description="Reverse transcriptase" evidence="9">
    <location>
        <begin position="1"/>
        <end position="131"/>
    </location>
</feature>
<accession>A0A6S7IXJ5</accession>
<protein>
    <submittedName>
        <fullName evidence="10">Retrovirus-related Pol poly from type-1 retrotransposable element R2</fullName>
    </submittedName>
</protein>
<dbReference type="PANTHER" id="PTHR48071:SF28">
    <property type="entry name" value="SRCR DOMAIN-CONTAINING PROTEIN"/>
    <property type="match status" value="1"/>
</dbReference>
<organism evidence="10 11">
    <name type="scientific">Paramuricea clavata</name>
    <name type="common">Red gorgonian</name>
    <name type="synonym">Violescent sea-whip</name>
    <dbReference type="NCBI Taxonomy" id="317549"/>
    <lineage>
        <taxon>Eukaryota</taxon>
        <taxon>Metazoa</taxon>
        <taxon>Cnidaria</taxon>
        <taxon>Anthozoa</taxon>
        <taxon>Octocorallia</taxon>
        <taxon>Malacalcyonacea</taxon>
        <taxon>Plexauridae</taxon>
        <taxon>Paramuricea</taxon>
    </lineage>
</organism>
<evidence type="ECO:0000256" key="2">
    <source>
        <dbReference type="ARBA" id="ARBA00022737"/>
    </source>
</evidence>
<dbReference type="SUPFAM" id="SSF52266">
    <property type="entry name" value="SGNH hydrolase"/>
    <property type="match status" value="1"/>
</dbReference>
<feature type="disulfide bond" evidence="5">
    <location>
        <begin position="542"/>
        <end position="552"/>
    </location>
</feature>
<dbReference type="PRINTS" id="PR00258">
    <property type="entry name" value="SPERACTRCPTR"/>
</dbReference>
<dbReference type="SUPFAM" id="SSF52540">
    <property type="entry name" value="P-loop containing nucleoside triphosphate hydrolases"/>
    <property type="match status" value="1"/>
</dbReference>
<feature type="coiled-coil region" evidence="6">
    <location>
        <begin position="444"/>
        <end position="471"/>
    </location>
</feature>
<dbReference type="AlphaFoldDB" id="A0A6S7IXJ5"/>
<evidence type="ECO:0000259" key="9">
    <source>
        <dbReference type="PROSITE" id="PS50878"/>
    </source>
</evidence>
<dbReference type="InterPro" id="IPR026960">
    <property type="entry name" value="RVT-Znf"/>
</dbReference>
<evidence type="ECO:0000256" key="7">
    <source>
        <dbReference type="SAM" id="MobiDB-lite"/>
    </source>
</evidence>
<dbReference type="InterPro" id="IPR000477">
    <property type="entry name" value="RT_dom"/>
</dbReference>
<keyword evidence="1" id="KW-0732">Signal</keyword>
<dbReference type="SMART" id="SM00202">
    <property type="entry name" value="SR"/>
    <property type="match status" value="1"/>
</dbReference>
<dbReference type="PANTHER" id="PTHR48071">
    <property type="entry name" value="SRCR DOMAIN-CONTAINING PROTEIN"/>
    <property type="match status" value="1"/>
</dbReference>
<dbReference type="Gene3D" id="3.40.50.12690">
    <property type="match status" value="1"/>
</dbReference>
<dbReference type="Pfam" id="PF13966">
    <property type="entry name" value="zf-RVT"/>
    <property type="match status" value="1"/>
</dbReference>
<dbReference type="InterPro" id="IPR000742">
    <property type="entry name" value="EGF"/>
</dbReference>
<evidence type="ECO:0000259" key="8">
    <source>
        <dbReference type="PROSITE" id="PS50287"/>
    </source>
</evidence>
<dbReference type="PROSITE" id="PS01186">
    <property type="entry name" value="EGF_2"/>
    <property type="match status" value="1"/>
</dbReference>
<reference evidence="10" key="1">
    <citation type="submission" date="2020-04" db="EMBL/GenBank/DDBJ databases">
        <authorList>
            <person name="Alioto T."/>
            <person name="Alioto T."/>
            <person name="Gomez Garrido J."/>
        </authorList>
    </citation>
    <scope>NUCLEOTIDE SEQUENCE</scope>
    <source>
        <strain evidence="10">A484AB</strain>
    </source>
</reference>
<dbReference type="PROSITE" id="PS50878">
    <property type="entry name" value="RT_POL"/>
    <property type="match status" value="1"/>
</dbReference>
<keyword evidence="4" id="KW-0325">Glycoprotein</keyword>
<keyword evidence="3 5" id="KW-1015">Disulfide bond</keyword>
<keyword evidence="6" id="KW-0175">Coiled coil</keyword>
<dbReference type="Gene3D" id="3.10.250.10">
    <property type="entry name" value="SRCR-like domain"/>
    <property type="match status" value="1"/>
</dbReference>
<name>A0A6S7IXJ5_PARCT</name>
<dbReference type="InterPro" id="IPR001190">
    <property type="entry name" value="SRCR"/>
</dbReference>
<feature type="region of interest" description="Disordered" evidence="7">
    <location>
        <begin position="603"/>
        <end position="622"/>
    </location>
</feature>